<dbReference type="EMBL" id="FWWU01000001">
    <property type="protein sequence ID" value="SMB77817.1"/>
    <property type="molecule type" value="Genomic_DNA"/>
</dbReference>
<feature type="transmembrane region" description="Helical" evidence="2">
    <location>
        <begin position="102"/>
        <end position="123"/>
    </location>
</feature>
<evidence type="ECO:0000256" key="1">
    <source>
        <dbReference type="SAM" id="MobiDB-lite"/>
    </source>
</evidence>
<accession>A0A1W1U9R7</accession>
<feature type="compositionally biased region" description="Basic and acidic residues" evidence="1">
    <location>
        <begin position="48"/>
        <end position="60"/>
    </location>
</feature>
<keyword evidence="2" id="KW-1133">Transmembrane helix</keyword>
<protein>
    <submittedName>
        <fullName evidence="3">Uncharacterized protein</fullName>
    </submittedName>
</protein>
<dbReference type="STRING" id="695939.SAMN00790413_03939"/>
<name>A0A1W1U9R7_9DEIO</name>
<sequence>MSDDKDAAAQSEGEPRILPPLPPLLSDEERARIHAEELQRKRTLAQSRADERARASKEKLEASIARNTAIREKCAEEAAQRRQLDQERRAQFTVQDRRREDVVVRVILIALVLAGAWALRGFLPRFGQGKPSNAASTEATPVVPPDPPRNATLAVQPADLIREECLNNLRTKVEAPSASYDPENLPAFADGRWSWHSSVGEFLNGAEVQRRFTCSVQGETLDTATVQTSLR</sequence>
<evidence type="ECO:0000313" key="4">
    <source>
        <dbReference type="Proteomes" id="UP000192582"/>
    </source>
</evidence>
<dbReference type="Proteomes" id="UP000192582">
    <property type="component" value="Unassembled WGS sequence"/>
</dbReference>
<proteinExistence type="predicted"/>
<reference evidence="3 4" key="1">
    <citation type="submission" date="2017-04" db="EMBL/GenBank/DDBJ databases">
        <authorList>
            <person name="Afonso C.L."/>
            <person name="Miller P.J."/>
            <person name="Scott M.A."/>
            <person name="Spackman E."/>
            <person name="Goraichik I."/>
            <person name="Dimitrov K.M."/>
            <person name="Suarez D.L."/>
            <person name="Swayne D.E."/>
        </authorList>
    </citation>
    <scope>NUCLEOTIDE SEQUENCE [LARGE SCALE GENOMIC DNA]</scope>
    <source>
        <strain evidence="3 4">KR-140</strain>
    </source>
</reference>
<feature type="region of interest" description="Disordered" evidence="1">
    <location>
        <begin position="131"/>
        <end position="150"/>
    </location>
</feature>
<evidence type="ECO:0000256" key="2">
    <source>
        <dbReference type="SAM" id="Phobius"/>
    </source>
</evidence>
<keyword evidence="4" id="KW-1185">Reference proteome</keyword>
<dbReference type="AlphaFoldDB" id="A0A1W1U9R7"/>
<feature type="compositionally biased region" description="Basic and acidic residues" evidence="1">
    <location>
        <begin position="27"/>
        <end position="40"/>
    </location>
</feature>
<feature type="region of interest" description="Disordered" evidence="1">
    <location>
        <begin position="1"/>
        <end position="60"/>
    </location>
</feature>
<gene>
    <name evidence="3" type="ORF">SAMN00790413_03939</name>
</gene>
<keyword evidence="2" id="KW-0472">Membrane</keyword>
<keyword evidence="2" id="KW-0812">Transmembrane</keyword>
<organism evidence="3 4">
    <name type="scientific">Deinococcus hopiensis KR-140</name>
    <dbReference type="NCBI Taxonomy" id="695939"/>
    <lineage>
        <taxon>Bacteria</taxon>
        <taxon>Thermotogati</taxon>
        <taxon>Deinococcota</taxon>
        <taxon>Deinococci</taxon>
        <taxon>Deinococcales</taxon>
        <taxon>Deinococcaceae</taxon>
        <taxon>Deinococcus</taxon>
    </lineage>
</organism>
<evidence type="ECO:0000313" key="3">
    <source>
        <dbReference type="EMBL" id="SMB77817.1"/>
    </source>
</evidence>